<feature type="region of interest" description="Disordered" evidence="1">
    <location>
        <begin position="440"/>
        <end position="466"/>
    </location>
</feature>
<dbReference type="AlphaFoldDB" id="A0A815T9W6"/>
<organism evidence="3 4">
    <name type="scientific">Adineta ricciae</name>
    <name type="common">Rotifer</name>
    <dbReference type="NCBI Taxonomy" id="249248"/>
    <lineage>
        <taxon>Eukaryota</taxon>
        <taxon>Metazoa</taxon>
        <taxon>Spiralia</taxon>
        <taxon>Gnathifera</taxon>
        <taxon>Rotifera</taxon>
        <taxon>Eurotatoria</taxon>
        <taxon>Bdelloidea</taxon>
        <taxon>Adinetida</taxon>
        <taxon>Adinetidae</taxon>
        <taxon>Adineta</taxon>
    </lineage>
</organism>
<name>A0A815T9W6_ADIRI</name>
<dbReference type="EMBL" id="CAJNOJ010000631">
    <property type="protein sequence ID" value="CAF1500227.1"/>
    <property type="molecule type" value="Genomic_DNA"/>
</dbReference>
<dbReference type="Proteomes" id="UP000663852">
    <property type="component" value="Unassembled WGS sequence"/>
</dbReference>
<protein>
    <submittedName>
        <fullName evidence="3">Uncharacterized protein</fullName>
    </submittedName>
</protein>
<evidence type="ECO:0000313" key="4">
    <source>
        <dbReference type="Proteomes" id="UP000663852"/>
    </source>
</evidence>
<comment type="caution">
    <text evidence="3">The sequence shown here is derived from an EMBL/GenBank/DDBJ whole genome shotgun (WGS) entry which is preliminary data.</text>
</comment>
<evidence type="ECO:0000256" key="2">
    <source>
        <dbReference type="SAM" id="Phobius"/>
    </source>
</evidence>
<keyword evidence="2" id="KW-0472">Membrane</keyword>
<reference evidence="3" key="1">
    <citation type="submission" date="2021-02" db="EMBL/GenBank/DDBJ databases">
        <authorList>
            <person name="Nowell W R."/>
        </authorList>
    </citation>
    <scope>NUCLEOTIDE SEQUENCE</scope>
</reference>
<evidence type="ECO:0000313" key="3">
    <source>
        <dbReference type="EMBL" id="CAF1500227.1"/>
    </source>
</evidence>
<accession>A0A815T9W6</accession>
<keyword evidence="2" id="KW-0812">Transmembrane</keyword>
<feature type="transmembrane region" description="Helical" evidence="2">
    <location>
        <begin position="12"/>
        <end position="31"/>
    </location>
</feature>
<evidence type="ECO:0000256" key="1">
    <source>
        <dbReference type="SAM" id="MobiDB-lite"/>
    </source>
</evidence>
<dbReference type="OrthoDB" id="10063042at2759"/>
<gene>
    <name evidence="3" type="ORF">EDS130_LOCUS42583</name>
</gene>
<sequence>MFGASVVPRFLSIALTVGLIGAVIVAVAIVGRETPAVKPVFGSDMHVILDLPIAAYELDLFFDPRATLADFIESLNTVFMSAFPDSCLKVVITGFSIKPIIVIDTSNNMDQTKRDTPSIVVLHGSVYFTEAKTAEQIRMTLTDYTRLIILINKYTGKPSERLSTINMQRSTFTDAILIEITVYRARQLRDITIDIIQPVPDLVPEPVSSGTSTILPSSLARACNHFVPAYMSVTFERLLTAMEQHSFADPVSVLHDLAITVQNKIFSTFSISFVKLEILLFSDNPIYISQTNTVLTTVICRIYLTSEQHSSLIASSFGGSTQTITLLDISHNPSSALASYSAKYSIFTNSYAQALTNKEMNELTSLCQKNQYTVTMSTPTATKRKLIAPYTTQPTAPATVSTLSTTNYHPSTTTISTSNHYILQRSLSLLTTAISTATSTTTTSSRTSTSTTTETTTSTSTGTRASPVIPNTSIQAIISTTIITTVYTNVLSTGSPVPSTKSTVDTPAVTTTSRCHLNDGAHEAYMSLGLLLSIANDDNTEYFDMSAAFENFRSTINAKLQATFSATFLKFNILMMSDGPIELSAAGRRRRKRQLNRSTLVIVIGNAYFTGSVTKANISTSLQGYTLNVDVKRIDNSRSSRTSYFSADHSIFGDTLLTDLNSDEIAYLTPVC</sequence>
<keyword evidence="2" id="KW-1133">Transmembrane helix</keyword>
<proteinExistence type="predicted"/>